<reference evidence="1" key="1">
    <citation type="submission" date="2019-08" db="EMBL/GenBank/DDBJ databases">
        <title>The genome of the North American firefly Photinus pyralis.</title>
        <authorList>
            <consortium name="Photinus pyralis genome working group"/>
            <person name="Fallon T.R."/>
            <person name="Sander Lower S.E."/>
            <person name="Weng J.-K."/>
        </authorList>
    </citation>
    <scope>NUCLEOTIDE SEQUENCE</scope>
    <source>
        <strain evidence="1">TRF0915ILg1</strain>
        <tissue evidence="1">Whole body</tissue>
    </source>
</reference>
<comment type="caution">
    <text evidence="1">The sequence shown here is derived from an EMBL/GenBank/DDBJ whole genome shotgun (WGS) entry which is preliminary data.</text>
</comment>
<sequence>ELIETNKTYRAAHVNYPGKKYLLELQDQTPGTVSFYAPTQRHLKRRNEEETDENVKISDDDLKSKNFANDAVFTYKLPETLSIKKMFKMFLEKQKINITCKAFWSVFKSKSNIDFGLPKSDTCAVCDHLMLRNNAAKETETKQELITEKAFHLARADKFYALKRNYKLHAKKMS</sequence>
<gene>
    <name evidence="1" type="ORF">ILUMI_07135</name>
</gene>
<dbReference type="Proteomes" id="UP000801492">
    <property type="component" value="Unassembled WGS sequence"/>
</dbReference>
<protein>
    <submittedName>
        <fullName evidence="1">Uncharacterized protein</fullName>
    </submittedName>
</protein>
<evidence type="ECO:0000313" key="2">
    <source>
        <dbReference type="Proteomes" id="UP000801492"/>
    </source>
</evidence>
<proteinExistence type="predicted"/>
<evidence type="ECO:0000313" key="1">
    <source>
        <dbReference type="EMBL" id="KAF2899040.1"/>
    </source>
</evidence>
<keyword evidence="2" id="KW-1185">Reference proteome</keyword>
<dbReference type="OrthoDB" id="6753158at2759"/>
<organism evidence="1 2">
    <name type="scientific">Ignelater luminosus</name>
    <name type="common">Cucubano</name>
    <name type="synonym">Pyrophorus luminosus</name>
    <dbReference type="NCBI Taxonomy" id="2038154"/>
    <lineage>
        <taxon>Eukaryota</taxon>
        <taxon>Metazoa</taxon>
        <taxon>Ecdysozoa</taxon>
        <taxon>Arthropoda</taxon>
        <taxon>Hexapoda</taxon>
        <taxon>Insecta</taxon>
        <taxon>Pterygota</taxon>
        <taxon>Neoptera</taxon>
        <taxon>Endopterygota</taxon>
        <taxon>Coleoptera</taxon>
        <taxon>Polyphaga</taxon>
        <taxon>Elateriformia</taxon>
        <taxon>Elateroidea</taxon>
        <taxon>Elateridae</taxon>
        <taxon>Agrypninae</taxon>
        <taxon>Pyrophorini</taxon>
        <taxon>Ignelater</taxon>
    </lineage>
</organism>
<name>A0A8K0GBW5_IGNLU</name>
<feature type="non-terminal residue" evidence="1">
    <location>
        <position position="174"/>
    </location>
</feature>
<dbReference type="EMBL" id="VTPC01003084">
    <property type="protein sequence ID" value="KAF2899040.1"/>
    <property type="molecule type" value="Genomic_DNA"/>
</dbReference>
<dbReference type="AlphaFoldDB" id="A0A8K0GBW5"/>
<accession>A0A8K0GBW5</accession>